<proteinExistence type="predicted"/>
<dbReference type="GO" id="GO:0003677">
    <property type="term" value="F:DNA binding"/>
    <property type="evidence" value="ECO:0007669"/>
    <property type="project" value="InterPro"/>
</dbReference>
<sequence>MSPSVKHFEFVNEPVRDKPVSAVAGIAHKPCKIFVDLGYDGVNTGILSDVYSIRAIPHLQKGEVVHRMAIDYPFDLEDPLDLNTREAT</sequence>
<dbReference type="SUPFAM" id="SSF47798">
    <property type="entry name" value="Barrier-to-autointegration factor, BAF"/>
    <property type="match status" value="1"/>
</dbReference>
<dbReference type="InterPro" id="IPR004122">
    <property type="entry name" value="BAF_prot"/>
</dbReference>
<dbReference type="EMBL" id="UYYA01005124">
    <property type="protein sequence ID" value="VDM64203.1"/>
    <property type="molecule type" value="Genomic_DNA"/>
</dbReference>
<dbReference type="InterPro" id="IPR036617">
    <property type="entry name" value="BAF_sf"/>
</dbReference>
<reference evidence="1 2" key="2">
    <citation type="submission" date="2018-11" db="EMBL/GenBank/DDBJ databases">
        <authorList>
            <consortium name="Pathogen Informatics"/>
        </authorList>
    </citation>
    <scope>NUCLEOTIDE SEQUENCE [LARGE SCALE GENOMIC DNA]</scope>
    <source>
        <strain evidence="1 2">Costa Rica</strain>
    </source>
</reference>
<dbReference type="Gene3D" id="1.10.150.40">
    <property type="entry name" value="Barrier-to-autointegration factor, BAF"/>
    <property type="match status" value="1"/>
</dbReference>
<gene>
    <name evidence="1" type="ORF">ACOC_LOCUS12618</name>
</gene>
<protein>
    <submittedName>
        <fullName evidence="3">S1 motif domain-containing protein</fullName>
    </submittedName>
</protein>
<organism evidence="3">
    <name type="scientific">Angiostrongylus costaricensis</name>
    <name type="common">Nematode worm</name>
    <dbReference type="NCBI Taxonomy" id="334426"/>
    <lineage>
        <taxon>Eukaryota</taxon>
        <taxon>Metazoa</taxon>
        <taxon>Ecdysozoa</taxon>
        <taxon>Nematoda</taxon>
        <taxon>Chromadorea</taxon>
        <taxon>Rhabditida</taxon>
        <taxon>Rhabditina</taxon>
        <taxon>Rhabditomorpha</taxon>
        <taxon>Strongyloidea</taxon>
        <taxon>Metastrongylidae</taxon>
        <taxon>Angiostrongylus</taxon>
    </lineage>
</organism>
<dbReference type="AlphaFoldDB" id="A0A0R3Q0Y0"/>
<dbReference type="WBParaSite" id="ACOC_0001261701-mRNA-1">
    <property type="protein sequence ID" value="ACOC_0001261701-mRNA-1"/>
    <property type="gene ID" value="ACOC_0001261701"/>
</dbReference>
<dbReference type="Proteomes" id="UP000267027">
    <property type="component" value="Unassembled WGS sequence"/>
</dbReference>
<evidence type="ECO:0000313" key="3">
    <source>
        <dbReference type="WBParaSite" id="ACOC_0001261701-mRNA-1"/>
    </source>
</evidence>
<name>A0A0R3Q0Y0_ANGCS</name>
<accession>A0A0R3Q0Y0</accession>
<evidence type="ECO:0000313" key="2">
    <source>
        <dbReference type="Proteomes" id="UP000267027"/>
    </source>
</evidence>
<dbReference type="Pfam" id="PF02961">
    <property type="entry name" value="SAM_BAF"/>
    <property type="match status" value="1"/>
</dbReference>
<evidence type="ECO:0000313" key="1">
    <source>
        <dbReference type="EMBL" id="VDM64203.1"/>
    </source>
</evidence>
<keyword evidence="2" id="KW-1185">Reference proteome</keyword>
<dbReference type="OrthoDB" id="9997163at2759"/>
<reference evidence="3" key="1">
    <citation type="submission" date="2017-02" db="UniProtKB">
        <authorList>
            <consortium name="WormBaseParasite"/>
        </authorList>
    </citation>
    <scope>IDENTIFICATION</scope>
</reference>